<reference evidence="1 2" key="1">
    <citation type="journal article" date="2010" name="Science">
        <title>Genomic comparison of the ants Camponotus floridanus and Harpegnathos saltator.</title>
        <authorList>
            <person name="Bonasio R."/>
            <person name="Zhang G."/>
            <person name="Ye C."/>
            <person name="Mutti N.S."/>
            <person name="Fang X."/>
            <person name="Qin N."/>
            <person name="Donahue G."/>
            <person name="Yang P."/>
            <person name="Li Q."/>
            <person name="Li C."/>
            <person name="Zhang P."/>
            <person name="Huang Z."/>
            <person name="Berger S.L."/>
            <person name="Reinberg D."/>
            <person name="Wang J."/>
            <person name="Liebig J."/>
        </authorList>
    </citation>
    <scope>NUCLEOTIDE SEQUENCE [LARGE SCALE GENOMIC DNA]</scope>
    <source>
        <strain evidence="2">C129</strain>
    </source>
</reference>
<dbReference type="Proteomes" id="UP000000311">
    <property type="component" value="Unassembled WGS sequence"/>
</dbReference>
<name>E2ANY8_CAMFO</name>
<organism evidence="2">
    <name type="scientific">Camponotus floridanus</name>
    <name type="common">Florida carpenter ant</name>
    <dbReference type="NCBI Taxonomy" id="104421"/>
    <lineage>
        <taxon>Eukaryota</taxon>
        <taxon>Metazoa</taxon>
        <taxon>Ecdysozoa</taxon>
        <taxon>Arthropoda</taxon>
        <taxon>Hexapoda</taxon>
        <taxon>Insecta</taxon>
        <taxon>Pterygota</taxon>
        <taxon>Neoptera</taxon>
        <taxon>Endopterygota</taxon>
        <taxon>Hymenoptera</taxon>
        <taxon>Apocrita</taxon>
        <taxon>Aculeata</taxon>
        <taxon>Formicoidea</taxon>
        <taxon>Formicidae</taxon>
        <taxon>Formicinae</taxon>
        <taxon>Camponotus</taxon>
    </lineage>
</organism>
<gene>
    <name evidence="1" type="ORF">EAG_03590</name>
</gene>
<proteinExistence type="predicted"/>
<evidence type="ECO:0000313" key="1">
    <source>
        <dbReference type="EMBL" id="EFN64820.1"/>
    </source>
</evidence>
<evidence type="ECO:0000313" key="2">
    <source>
        <dbReference type="Proteomes" id="UP000000311"/>
    </source>
</evidence>
<protein>
    <submittedName>
        <fullName evidence="1">Uncharacterized protein</fullName>
    </submittedName>
</protein>
<dbReference type="AlphaFoldDB" id="E2ANY8"/>
<accession>E2ANY8</accession>
<dbReference type="EMBL" id="GL441439">
    <property type="protein sequence ID" value="EFN64820.1"/>
    <property type="molecule type" value="Genomic_DNA"/>
</dbReference>
<dbReference type="InParanoid" id="E2ANY8"/>
<sequence>MFWASNQERCSLNVVRCGVAYERDENNKKMTLFDNIWNDDTGIASTILVAARYLLSVPPLVAACQYRAGCDIRIREWKSMFEKSVNSHYTSLSAICGWLLTGYEGFWKKTKDDDSEVGGEKNLVDDTRFLRTQSDKLQSIDAGLPNNKTLRFMIFQ</sequence>
<keyword evidence="2" id="KW-1185">Reference proteome</keyword>